<protein>
    <submittedName>
        <fullName evidence="3">Uncharacterized protein</fullName>
    </submittedName>
</protein>
<evidence type="ECO:0000256" key="1">
    <source>
        <dbReference type="SAM" id="Coils"/>
    </source>
</evidence>
<feature type="region of interest" description="Disordered" evidence="2">
    <location>
        <begin position="95"/>
        <end position="157"/>
    </location>
</feature>
<reference evidence="3 4" key="1">
    <citation type="journal article" date="2012" name="Proc. Natl. Acad. Sci. U.S.A.">
        <title>Comparative genomics of Ceriporiopsis subvermispora and Phanerochaete chrysosporium provide insight into selective ligninolysis.</title>
        <authorList>
            <person name="Fernandez-Fueyo E."/>
            <person name="Ruiz-Duenas F.J."/>
            <person name="Ferreira P."/>
            <person name="Floudas D."/>
            <person name="Hibbett D.S."/>
            <person name="Canessa P."/>
            <person name="Larrondo L.F."/>
            <person name="James T.Y."/>
            <person name="Seelenfreund D."/>
            <person name="Lobos S."/>
            <person name="Polanco R."/>
            <person name="Tello M."/>
            <person name="Honda Y."/>
            <person name="Watanabe T."/>
            <person name="Watanabe T."/>
            <person name="Ryu J.S."/>
            <person name="Kubicek C.P."/>
            <person name="Schmoll M."/>
            <person name="Gaskell J."/>
            <person name="Hammel K.E."/>
            <person name="St John F.J."/>
            <person name="Vanden Wymelenberg A."/>
            <person name="Sabat G."/>
            <person name="Splinter BonDurant S."/>
            <person name="Syed K."/>
            <person name="Yadav J.S."/>
            <person name="Doddapaneni H."/>
            <person name="Subramanian V."/>
            <person name="Lavin J.L."/>
            <person name="Oguiza J.A."/>
            <person name="Perez G."/>
            <person name="Pisabarro A.G."/>
            <person name="Ramirez L."/>
            <person name="Santoyo F."/>
            <person name="Master E."/>
            <person name="Coutinho P.M."/>
            <person name="Henrissat B."/>
            <person name="Lombard V."/>
            <person name="Magnuson J.K."/>
            <person name="Kuees U."/>
            <person name="Hori C."/>
            <person name="Igarashi K."/>
            <person name="Samejima M."/>
            <person name="Held B.W."/>
            <person name="Barry K.W."/>
            <person name="LaButti K.M."/>
            <person name="Lapidus A."/>
            <person name="Lindquist E.A."/>
            <person name="Lucas S.M."/>
            <person name="Riley R."/>
            <person name="Salamov A.A."/>
            <person name="Hoffmeister D."/>
            <person name="Schwenk D."/>
            <person name="Hadar Y."/>
            <person name="Yarden O."/>
            <person name="de Vries R.P."/>
            <person name="Wiebenga A."/>
            <person name="Stenlid J."/>
            <person name="Eastwood D."/>
            <person name="Grigoriev I.V."/>
            <person name="Berka R.M."/>
            <person name="Blanchette R.A."/>
            <person name="Kersten P."/>
            <person name="Martinez A.T."/>
            <person name="Vicuna R."/>
            <person name="Cullen D."/>
        </authorList>
    </citation>
    <scope>NUCLEOTIDE SEQUENCE [LARGE SCALE GENOMIC DNA]</scope>
    <source>
        <strain evidence="3 4">B</strain>
    </source>
</reference>
<accession>M2RE80</accession>
<proteinExistence type="predicted"/>
<gene>
    <name evidence="3" type="ORF">CERSUDRAFT_114679</name>
</gene>
<dbReference type="AlphaFoldDB" id="M2RE80"/>
<feature type="non-terminal residue" evidence="3">
    <location>
        <position position="178"/>
    </location>
</feature>
<feature type="coiled-coil region" evidence="1">
    <location>
        <begin position="43"/>
        <end position="91"/>
    </location>
</feature>
<dbReference type="OrthoDB" id="10541534at2759"/>
<dbReference type="Proteomes" id="UP000016930">
    <property type="component" value="Unassembled WGS sequence"/>
</dbReference>
<sequence>MLRDLCSHLRSRFSIRHFCRFTMLPRRHRNTRVVEDHTVAQSARVLETRYQRLAADVKKLTNEVSRLTERREKLQLEIADLMRLKAEHTVDTAVIHDSKGPNLGASRPDPSTPSTSAFHDQPRKSAWRPVVPHQRALDRYKGKPPPSSGTVSKRSKLSARPPLVSWASWMPNAIFMPT</sequence>
<evidence type="ECO:0000313" key="4">
    <source>
        <dbReference type="Proteomes" id="UP000016930"/>
    </source>
</evidence>
<dbReference type="HOGENOM" id="CLU_1514063_0_0_1"/>
<keyword evidence="1" id="KW-0175">Coiled coil</keyword>
<evidence type="ECO:0000256" key="2">
    <source>
        <dbReference type="SAM" id="MobiDB-lite"/>
    </source>
</evidence>
<evidence type="ECO:0000313" key="3">
    <source>
        <dbReference type="EMBL" id="EMD36762.1"/>
    </source>
</evidence>
<organism evidence="3 4">
    <name type="scientific">Ceriporiopsis subvermispora (strain B)</name>
    <name type="common">White-rot fungus</name>
    <name type="synonym">Gelatoporia subvermispora</name>
    <dbReference type="NCBI Taxonomy" id="914234"/>
    <lineage>
        <taxon>Eukaryota</taxon>
        <taxon>Fungi</taxon>
        <taxon>Dikarya</taxon>
        <taxon>Basidiomycota</taxon>
        <taxon>Agaricomycotina</taxon>
        <taxon>Agaricomycetes</taxon>
        <taxon>Polyporales</taxon>
        <taxon>Gelatoporiaceae</taxon>
        <taxon>Gelatoporia</taxon>
    </lineage>
</organism>
<dbReference type="EMBL" id="KB445797">
    <property type="protein sequence ID" value="EMD36762.1"/>
    <property type="molecule type" value="Genomic_DNA"/>
</dbReference>
<keyword evidence="4" id="KW-1185">Reference proteome</keyword>
<name>M2RE80_CERS8</name>